<comment type="caution">
    <text evidence="10">The sequence shown here is derived from an EMBL/GenBank/DDBJ whole genome shotgun (WGS) entry which is preliminary data.</text>
</comment>
<feature type="compositionally biased region" description="Low complexity" evidence="7">
    <location>
        <begin position="731"/>
        <end position="740"/>
    </location>
</feature>
<evidence type="ECO:0000256" key="7">
    <source>
        <dbReference type="SAM" id="MobiDB-lite"/>
    </source>
</evidence>
<reference evidence="10" key="1">
    <citation type="submission" date="2022-07" db="EMBL/GenBank/DDBJ databases">
        <title>Fungi with potential for degradation of polypropylene.</title>
        <authorList>
            <person name="Gostincar C."/>
        </authorList>
    </citation>
    <scope>NUCLEOTIDE SEQUENCE</scope>
    <source>
        <strain evidence="10">EXF-13287</strain>
    </source>
</reference>
<feature type="transmembrane region" description="Helical" evidence="8">
    <location>
        <begin position="235"/>
        <end position="252"/>
    </location>
</feature>
<accession>A0AA38RZ44</accession>
<feature type="compositionally biased region" description="Polar residues" evidence="7">
    <location>
        <begin position="535"/>
        <end position="545"/>
    </location>
</feature>
<dbReference type="GO" id="GO:0006874">
    <property type="term" value="P:intracellular calcium ion homeostasis"/>
    <property type="evidence" value="ECO:0007669"/>
    <property type="project" value="TreeGrafter"/>
</dbReference>
<evidence type="ECO:0000256" key="4">
    <source>
        <dbReference type="ARBA" id="ARBA00022692"/>
    </source>
</evidence>
<dbReference type="Proteomes" id="UP001174691">
    <property type="component" value="Unassembled WGS sequence"/>
</dbReference>
<dbReference type="Gene3D" id="1.20.1420.30">
    <property type="entry name" value="NCX, central ion-binding region"/>
    <property type="match status" value="2"/>
</dbReference>
<evidence type="ECO:0000256" key="6">
    <source>
        <dbReference type="ARBA" id="ARBA00023136"/>
    </source>
</evidence>
<dbReference type="PANTHER" id="PTHR12266">
    <property type="entry name" value="NA+/CA2+ K+ INDEPENDENT EXCHANGER"/>
    <property type="match status" value="1"/>
</dbReference>
<name>A0AA38RZ44_9PEZI</name>
<feature type="transmembrane region" description="Helical" evidence="8">
    <location>
        <begin position="779"/>
        <end position="800"/>
    </location>
</feature>
<feature type="domain" description="Sodium/calcium exchanger membrane region" evidence="9">
    <location>
        <begin position="108"/>
        <end position="247"/>
    </location>
</feature>
<feature type="transmembrane region" description="Helical" evidence="8">
    <location>
        <begin position="204"/>
        <end position="223"/>
    </location>
</feature>
<gene>
    <name evidence="10" type="ORF">NKR19_g2323</name>
</gene>
<feature type="transmembrane region" description="Helical" evidence="8">
    <location>
        <begin position="932"/>
        <end position="950"/>
    </location>
</feature>
<evidence type="ECO:0000256" key="2">
    <source>
        <dbReference type="ARBA" id="ARBA00008170"/>
    </source>
</evidence>
<feature type="transmembrane region" description="Helical" evidence="8">
    <location>
        <begin position="836"/>
        <end position="858"/>
    </location>
</feature>
<keyword evidence="11" id="KW-1185">Reference proteome</keyword>
<keyword evidence="6 8" id="KW-0472">Membrane</keyword>
<feature type="compositionally biased region" description="Polar residues" evidence="7">
    <location>
        <begin position="473"/>
        <end position="486"/>
    </location>
</feature>
<feature type="transmembrane region" description="Helical" evidence="8">
    <location>
        <begin position="12"/>
        <end position="33"/>
    </location>
</feature>
<protein>
    <submittedName>
        <fullName evidence="10">Sodium/calcium exchanger protein</fullName>
    </submittedName>
</protein>
<feature type="compositionally biased region" description="Low complexity" evidence="7">
    <location>
        <begin position="505"/>
        <end position="530"/>
    </location>
</feature>
<feature type="transmembrane region" description="Helical" evidence="8">
    <location>
        <begin position="132"/>
        <end position="151"/>
    </location>
</feature>
<comment type="subcellular location">
    <subcellularLocation>
        <location evidence="1">Membrane</location>
        <topology evidence="1">Multi-pass membrane protein</topology>
    </subcellularLocation>
</comment>
<comment type="similarity">
    <text evidence="2">Belongs to the Ca(2+):cation antiporter (CaCA) (TC 2.A.19) family.</text>
</comment>
<evidence type="ECO:0000313" key="11">
    <source>
        <dbReference type="Proteomes" id="UP001174691"/>
    </source>
</evidence>
<proteinExistence type="inferred from homology"/>
<keyword evidence="5 8" id="KW-1133">Transmembrane helix</keyword>
<feature type="region of interest" description="Disordered" evidence="7">
    <location>
        <begin position="281"/>
        <end position="301"/>
    </location>
</feature>
<feature type="transmembrane region" description="Helical" evidence="8">
    <location>
        <begin position="171"/>
        <end position="192"/>
    </location>
</feature>
<evidence type="ECO:0000313" key="10">
    <source>
        <dbReference type="EMBL" id="KAJ9161428.1"/>
    </source>
</evidence>
<dbReference type="PANTHER" id="PTHR12266:SF0">
    <property type="entry name" value="MITOCHONDRIAL SODIUM_CALCIUM EXCHANGER PROTEIN"/>
    <property type="match status" value="1"/>
</dbReference>
<feature type="region of interest" description="Disordered" evidence="7">
    <location>
        <begin position="628"/>
        <end position="656"/>
    </location>
</feature>
<organism evidence="10 11">
    <name type="scientific">Coniochaeta hoffmannii</name>
    <dbReference type="NCBI Taxonomy" id="91930"/>
    <lineage>
        <taxon>Eukaryota</taxon>
        <taxon>Fungi</taxon>
        <taxon>Dikarya</taxon>
        <taxon>Ascomycota</taxon>
        <taxon>Pezizomycotina</taxon>
        <taxon>Sordariomycetes</taxon>
        <taxon>Sordariomycetidae</taxon>
        <taxon>Coniochaetales</taxon>
        <taxon>Coniochaetaceae</taxon>
        <taxon>Coniochaeta</taxon>
    </lineage>
</organism>
<dbReference type="InterPro" id="IPR051359">
    <property type="entry name" value="CaCA_antiporter"/>
</dbReference>
<evidence type="ECO:0000256" key="3">
    <source>
        <dbReference type="ARBA" id="ARBA00022448"/>
    </source>
</evidence>
<feature type="region of interest" description="Disordered" evidence="7">
    <location>
        <begin position="679"/>
        <end position="741"/>
    </location>
</feature>
<keyword evidence="4 8" id="KW-0812">Transmembrane</keyword>
<dbReference type="Pfam" id="PF01699">
    <property type="entry name" value="Na_Ca_ex"/>
    <property type="match status" value="2"/>
</dbReference>
<dbReference type="InterPro" id="IPR044880">
    <property type="entry name" value="NCX_ion-bd_dom_sf"/>
</dbReference>
<evidence type="ECO:0000259" key="9">
    <source>
        <dbReference type="Pfam" id="PF01699"/>
    </source>
</evidence>
<feature type="transmembrane region" description="Helical" evidence="8">
    <location>
        <begin position="962"/>
        <end position="980"/>
    </location>
</feature>
<feature type="transmembrane region" description="Helical" evidence="8">
    <location>
        <begin position="101"/>
        <end position="120"/>
    </location>
</feature>
<evidence type="ECO:0000256" key="1">
    <source>
        <dbReference type="ARBA" id="ARBA00004141"/>
    </source>
</evidence>
<feature type="transmembrane region" description="Helical" evidence="8">
    <location>
        <begin position="878"/>
        <end position="905"/>
    </location>
</feature>
<keyword evidence="3" id="KW-0813">Transport</keyword>
<evidence type="ECO:0000256" key="8">
    <source>
        <dbReference type="SAM" id="Phobius"/>
    </source>
</evidence>
<feature type="region of interest" description="Disordered" evidence="7">
    <location>
        <begin position="389"/>
        <end position="566"/>
    </location>
</feature>
<feature type="transmembrane region" description="Helical" evidence="8">
    <location>
        <begin position="748"/>
        <end position="767"/>
    </location>
</feature>
<feature type="transmembrane region" description="Helical" evidence="8">
    <location>
        <begin position="812"/>
        <end position="830"/>
    </location>
</feature>
<dbReference type="EMBL" id="JANBVN010000023">
    <property type="protein sequence ID" value="KAJ9161428.1"/>
    <property type="molecule type" value="Genomic_DNA"/>
</dbReference>
<sequence>MPAASSAKRPKYSVRPFFISTFIITVLATYALFIRGPPIPHTSSHAPYLGPRSKAPEPECNTVRDAKDQCAFVLRYCDDDEAGLIQYLTFYYCTMGSAKPVAFILMVIWLGLLFSTIGIAASDFFSVNLSTIASILGLSESLAGVTFLAFGNGSPDVFSTFAAMGSNSGSMAVGELIGAAGFITAVVAGSMALVREFKVSKRTFIRDICFFIVAVGFAIGFLADGSLKLWECLTMIGFYLFYVVTVVGWHWIATRRKQKRVKDSTARSHVYAPAAHGADELEPYRDEEDEDDTAPVGGRSRSAPEAIDISALERAPLIEVDDASPLDEDDERGVHLAAEMTSSMRVNRPRWGRSNTTITPIRPSLVGALEFRSVLASLQRARNMHLTPLPPRDYFDTPHGASSSVDDLQARGSRGASHATVPSATRDRALSSGHMPLNLESVQLPRPNFVVNTSSPPDSPDGQHPIRPIAGVLQQSGDQGLVQTPPQLEGASRDSKGSNLQLQIPSPSGRSSGNSSPSLSPFPGLSESPLPMSPNPQAQPSSFIPTTPGGRRSSHAMQIDEPEDNPRPVKWWPYKVLPPPHILLGTLFPTLQGWSEKTIWDKIVSAASVPSIFLLVVTLPVVETDSEDPELDLADLPEPTVSGPGNAPAPVSVDDDAAIEPETVWQHYRRRTRSVNSRLSTSFSPSIPALNLDQAPPSPEPQATNGNRADPVNFSSLPEPAKPTATTLQRPSSISPSSQPDTPEWHRWLVILQLFTGPLFVALILWANMYEDLPNPARTFVRLTLYSLLGSVVALGILLLTTSPSKKPRYHSLLCFLGFIISIAWISTVAGEVVGVLKALGVILGISEAILGLTVFAVGNSLGDLVADVTVARLGYPVMALAACFGGPMLNILLGVGIGGAWMIIKTANEKHRKHPERPTVYKPYKIEVGETLLISAITVLITLVALLVVVPLNKWVMSRRIGWGLIAIWAAGTVVNVVVEVTGPWSDVA</sequence>
<dbReference type="GO" id="GO:0008324">
    <property type="term" value="F:monoatomic cation transmembrane transporter activity"/>
    <property type="evidence" value="ECO:0007669"/>
    <property type="project" value="TreeGrafter"/>
</dbReference>
<dbReference type="GO" id="GO:0016020">
    <property type="term" value="C:membrane"/>
    <property type="evidence" value="ECO:0007669"/>
    <property type="project" value="UniProtKB-SubCell"/>
</dbReference>
<evidence type="ECO:0000256" key="5">
    <source>
        <dbReference type="ARBA" id="ARBA00022989"/>
    </source>
</evidence>
<dbReference type="AlphaFoldDB" id="A0AA38RZ44"/>
<feature type="domain" description="Sodium/calcium exchanger membrane region" evidence="9">
    <location>
        <begin position="816"/>
        <end position="977"/>
    </location>
</feature>
<dbReference type="InterPro" id="IPR004837">
    <property type="entry name" value="NaCa_Exmemb"/>
</dbReference>